<evidence type="ECO:0000256" key="8">
    <source>
        <dbReference type="RuleBase" id="RU004447"/>
    </source>
</evidence>
<evidence type="ECO:0000313" key="13">
    <source>
        <dbReference type="Proteomes" id="UP000318733"/>
    </source>
</evidence>
<keyword evidence="6" id="KW-0862">Zinc</keyword>
<reference evidence="12 13" key="1">
    <citation type="submission" date="2019-07" db="EMBL/GenBank/DDBJ databases">
        <authorList>
            <person name="Huq M.A."/>
        </authorList>
    </citation>
    <scope>NUCLEOTIDE SEQUENCE [LARGE SCALE GENOMIC DNA]</scope>
    <source>
        <strain evidence="12 13">MAH-19</strain>
    </source>
</reference>
<evidence type="ECO:0000256" key="5">
    <source>
        <dbReference type="ARBA" id="ARBA00022801"/>
    </source>
</evidence>
<keyword evidence="9" id="KW-0732">Signal</keyword>
<evidence type="ECO:0000259" key="11">
    <source>
        <dbReference type="Pfam" id="PF05193"/>
    </source>
</evidence>
<evidence type="ECO:0000256" key="6">
    <source>
        <dbReference type="ARBA" id="ARBA00022833"/>
    </source>
</evidence>
<keyword evidence="5" id="KW-0378">Hydrolase</keyword>
<dbReference type="AlphaFoldDB" id="A0A556M945"/>
<comment type="caution">
    <text evidence="12">The sequence shown here is derived from an EMBL/GenBank/DDBJ whole genome shotgun (WGS) entry which is preliminary data.</text>
</comment>
<keyword evidence="13" id="KW-1185">Reference proteome</keyword>
<feature type="domain" description="Peptidase M16 C-terminal" evidence="11">
    <location>
        <begin position="201"/>
        <end position="379"/>
    </location>
</feature>
<dbReference type="EMBL" id="VLPK01000007">
    <property type="protein sequence ID" value="TSJ36420.1"/>
    <property type="molecule type" value="Genomic_DNA"/>
</dbReference>
<evidence type="ECO:0000256" key="2">
    <source>
        <dbReference type="ARBA" id="ARBA00007261"/>
    </source>
</evidence>
<dbReference type="PANTHER" id="PTHR43690:SF34">
    <property type="entry name" value="ZINC PROTEASE PQQL-LIKE"/>
    <property type="match status" value="1"/>
</dbReference>
<evidence type="ECO:0000259" key="10">
    <source>
        <dbReference type="Pfam" id="PF00675"/>
    </source>
</evidence>
<dbReference type="RefSeq" id="WP_144250711.1">
    <property type="nucleotide sequence ID" value="NZ_VLPK01000007.1"/>
</dbReference>
<comment type="cofactor">
    <cofactor evidence="1">
        <name>Zn(2+)</name>
        <dbReference type="ChEBI" id="CHEBI:29105"/>
    </cofactor>
</comment>
<dbReference type="Gene3D" id="3.30.830.10">
    <property type="entry name" value="Metalloenzyme, LuxS/M16 peptidase-like"/>
    <property type="match status" value="4"/>
</dbReference>
<dbReference type="GO" id="GO:0004222">
    <property type="term" value="F:metalloendopeptidase activity"/>
    <property type="evidence" value="ECO:0007669"/>
    <property type="project" value="InterPro"/>
</dbReference>
<evidence type="ECO:0000313" key="12">
    <source>
        <dbReference type="EMBL" id="TSJ36420.1"/>
    </source>
</evidence>
<organism evidence="12 13">
    <name type="scientific">Mucilaginibacter corticis</name>
    <dbReference type="NCBI Taxonomy" id="2597670"/>
    <lineage>
        <taxon>Bacteria</taxon>
        <taxon>Pseudomonadati</taxon>
        <taxon>Bacteroidota</taxon>
        <taxon>Sphingobacteriia</taxon>
        <taxon>Sphingobacteriales</taxon>
        <taxon>Sphingobacteriaceae</taxon>
        <taxon>Mucilaginibacter</taxon>
    </lineage>
</organism>
<feature type="signal peptide" evidence="9">
    <location>
        <begin position="1"/>
        <end position="20"/>
    </location>
</feature>
<evidence type="ECO:0000256" key="3">
    <source>
        <dbReference type="ARBA" id="ARBA00022670"/>
    </source>
</evidence>
<dbReference type="PROSITE" id="PS00143">
    <property type="entry name" value="INSULINASE"/>
    <property type="match status" value="1"/>
</dbReference>
<dbReference type="GO" id="GO:0046872">
    <property type="term" value="F:metal ion binding"/>
    <property type="evidence" value="ECO:0007669"/>
    <property type="project" value="UniProtKB-KW"/>
</dbReference>
<feature type="domain" description="Peptidase M16 C-terminal" evidence="11">
    <location>
        <begin position="678"/>
        <end position="845"/>
    </location>
</feature>
<dbReference type="OrthoDB" id="9811314at2"/>
<protein>
    <submittedName>
        <fullName evidence="12">Insulinase family protein</fullName>
    </submittedName>
</protein>
<gene>
    <name evidence="12" type="ORF">FO440_23245</name>
</gene>
<keyword evidence="7" id="KW-0482">Metalloprotease</keyword>
<dbReference type="InterPro" id="IPR050626">
    <property type="entry name" value="Peptidase_M16"/>
</dbReference>
<accession>A0A556M945</accession>
<sequence>MTLKIKLLAVLAITPSILLAQTLPFDAAVRTGKLANGFTYYIRHNEEPKNRVTFYLANKVGSVLESEDQRGLAHFMEHMSFNGTTHYPKNELVNYLQKTGVRFGADLNAYTSFDETVYQLPIPSDQPEIVQHGLQIMRDWAQEATLDPVEINKERGVVLEEKRLGKGAGERMRRQYFPTLLNNSIYAERMPIGTDEVLNNFKPETIKQFYHDWYRPDLQALIVVGDINVDAMEKDIKAKFGDLKNPANEKPRSTYSVPLTGKNQFIAVTDPEMTATAAQVIMKQPELKLHTTEDYRTGIIRELFNMMLSDRFADLQRQADPPFLSGGAGTGEFLGGLDNYAVSVTAKPGELEKGFKAAWRVNDQAMRFGFTTTELERAKVAYLNQYEIALKEKDKTPSDSYVKEYLQYFLHDNASPGIAYEYNLVKTDLSGINLEEVNAYAKTNLKATDRDVLIMAPEKDKASLPNADVFNSWIKAVDDESMTAYHDETSKESLLKTQPVAGKIVKEQRDPKQHITTLTLSNGIKVLLKPTDFKNDEILFSGWSAGGTSLYSDADYQSASAANIVPSFGAGNYNNTVLSKYLSGKKFNVHTSIGERSQSAGGSSTVADLEPALQMLYAYITEPRKDSVLFEGMISRSKAGLANRWDNPANVYSDTVAAVLSNYNVRRTGPSIEKINQVNLEKAYAVYKERFADESGFTFVFTGSIDSAAIRPLLEKYIASLPTLHKNEQAKDLHINIPAGKITKTVYKGTEPKATVNLVFSGPFDYSFDNDLKMDALKETLQIRLIERLREDESGVYSPSVRAGTAKYPEARFSLNVSFGCAPQNVEKLIASALDEINKIRTDGPLPVNLDKFKVENRRGMEVQLKTNGFWLGYISGQLQNKEPLDQVDHYTESTDKITPANVKAMAGKYLDGKNYIRLVLMPEANKQQ</sequence>
<dbReference type="Pfam" id="PF05193">
    <property type="entry name" value="Peptidase_M16_C"/>
    <property type="match status" value="2"/>
</dbReference>
<keyword evidence="3" id="KW-0645">Protease</keyword>
<keyword evidence="4" id="KW-0479">Metal-binding</keyword>
<dbReference type="PANTHER" id="PTHR43690">
    <property type="entry name" value="NARDILYSIN"/>
    <property type="match status" value="1"/>
</dbReference>
<dbReference type="SUPFAM" id="SSF63411">
    <property type="entry name" value="LuxS/MPP-like metallohydrolase"/>
    <property type="match status" value="4"/>
</dbReference>
<evidence type="ECO:0000256" key="9">
    <source>
        <dbReference type="SAM" id="SignalP"/>
    </source>
</evidence>
<dbReference type="Proteomes" id="UP000318733">
    <property type="component" value="Unassembled WGS sequence"/>
</dbReference>
<dbReference type="InterPro" id="IPR011765">
    <property type="entry name" value="Pept_M16_N"/>
</dbReference>
<name>A0A556M945_9SPHI</name>
<comment type="similarity">
    <text evidence="2 8">Belongs to the peptidase M16 family.</text>
</comment>
<evidence type="ECO:0000256" key="7">
    <source>
        <dbReference type="ARBA" id="ARBA00023049"/>
    </source>
</evidence>
<evidence type="ECO:0000256" key="1">
    <source>
        <dbReference type="ARBA" id="ARBA00001947"/>
    </source>
</evidence>
<proteinExistence type="inferred from homology"/>
<feature type="domain" description="Peptidase M16 N-terminal" evidence="10">
    <location>
        <begin position="44"/>
        <end position="161"/>
    </location>
</feature>
<feature type="chain" id="PRO_5022215622" evidence="9">
    <location>
        <begin position="21"/>
        <end position="929"/>
    </location>
</feature>
<dbReference type="Pfam" id="PF00675">
    <property type="entry name" value="Peptidase_M16"/>
    <property type="match status" value="1"/>
</dbReference>
<evidence type="ECO:0000256" key="4">
    <source>
        <dbReference type="ARBA" id="ARBA00022723"/>
    </source>
</evidence>
<dbReference type="InterPro" id="IPR011249">
    <property type="entry name" value="Metalloenz_LuxS/M16"/>
</dbReference>
<dbReference type="InterPro" id="IPR007863">
    <property type="entry name" value="Peptidase_M16_C"/>
</dbReference>
<dbReference type="GO" id="GO:0006508">
    <property type="term" value="P:proteolysis"/>
    <property type="evidence" value="ECO:0007669"/>
    <property type="project" value="UniProtKB-KW"/>
</dbReference>
<dbReference type="InterPro" id="IPR001431">
    <property type="entry name" value="Pept_M16_Zn_BS"/>
</dbReference>